<evidence type="ECO:0000313" key="14">
    <source>
        <dbReference type="WBParaSite" id="MhA1_Contig1669.frz3.fgene1"/>
    </source>
</evidence>
<comment type="function">
    <text evidence="10">Pectinolytic enzyme consist of four classes of enzymes: pectin lyase, polygalacturonase, pectin methylesterase and rhamnogalacturonase. Among pectinolytic enzymes, pectin lyase is the most important in depolymerization of pectin, since it cleaves internal glycosidic bonds of highly methylated pectins. Favors pectate, the anion, over pectin, the methyl ester.</text>
</comment>
<comment type="catalytic activity">
    <reaction evidence="1">
        <text>Eliminative cleavage of (1-&gt;4)-alpha-D-galacturonan to give oligosaccharides with 4-deoxy-alpha-D-galact-4-enuronosyl groups at their non-reducing ends.</text>
        <dbReference type="EC" id="4.2.2.2"/>
    </reaction>
</comment>
<keyword evidence="7" id="KW-0732">Signal</keyword>
<dbReference type="InterPro" id="IPR004898">
    <property type="entry name" value="Pectate_lyase_PlyH/PlyE-like"/>
</dbReference>
<evidence type="ECO:0000256" key="9">
    <source>
        <dbReference type="ARBA" id="ARBA00023239"/>
    </source>
</evidence>
<evidence type="ECO:0000256" key="1">
    <source>
        <dbReference type="ARBA" id="ARBA00000695"/>
    </source>
</evidence>
<evidence type="ECO:0000313" key="13">
    <source>
        <dbReference type="Proteomes" id="UP000095281"/>
    </source>
</evidence>
<organism evidence="13 14">
    <name type="scientific">Meloidogyne hapla</name>
    <name type="common">Root-knot nematode worm</name>
    <dbReference type="NCBI Taxonomy" id="6305"/>
    <lineage>
        <taxon>Eukaryota</taxon>
        <taxon>Metazoa</taxon>
        <taxon>Ecdysozoa</taxon>
        <taxon>Nematoda</taxon>
        <taxon>Chromadorea</taxon>
        <taxon>Rhabditida</taxon>
        <taxon>Tylenchina</taxon>
        <taxon>Tylenchomorpha</taxon>
        <taxon>Tylenchoidea</taxon>
        <taxon>Meloidogynidae</taxon>
        <taxon>Meloidogyninae</taxon>
        <taxon>Meloidogyne</taxon>
    </lineage>
</organism>
<comment type="subcellular location">
    <subcellularLocation>
        <location evidence="3">Secreted</location>
    </subcellularLocation>
</comment>
<keyword evidence="13" id="KW-1185">Reference proteome</keyword>
<dbReference type="GO" id="GO:0045490">
    <property type="term" value="P:pectin catabolic process"/>
    <property type="evidence" value="ECO:0007669"/>
    <property type="project" value="TreeGrafter"/>
</dbReference>
<dbReference type="GO" id="GO:0005576">
    <property type="term" value="C:extracellular region"/>
    <property type="evidence" value="ECO:0007669"/>
    <property type="project" value="UniProtKB-SubCell"/>
</dbReference>
<evidence type="ECO:0000256" key="3">
    <source>
        <dbReference type="ARBA" id="ARBA00004613"/>
    </source>
</evidence>
<dbReference type="Gene3D" id="2.160.20.10">
    <property type="entry name" value="Single-stranded right-handed beta-helix, Pectin lyase-like"/>
    <property type="match status" value="1"/>
</dbReference>
<evidence type="ECO:0000256" key="12">
    <source>
        <dbReference type="SAM" id="Phobius"/>
    </source>
</evidence>
<evidence type="ECO:0000256" key="5">
    <source>
        <dbReference type="ARBA" id="ARBA00012272"/>
    </source>
</evidence>
<evidence type="ECO:0000256" key="2">
    <source>
        <dbReference type="ARBA" id="ARBA00001913"/>
    </source>
</evidence>
<sequence length="260" mass="29326">MNIIILFIFIFLIFFESYLFLIVKWPRARQTYHLEDTKPVDKYLDCGYDRYVPNVNNGKWGNKREFMKPVFQLQNGAVIKGCIFSGVDGIHCNGSCIVEDCWNEDVGDDSISLMGYDRNSNYLIQGGGAMLADGKVVQLDGAGTLTVNNFYINTAGQCLRSCGNCLKQVSQRKIYVNNLIVENLQIGQYVVGVNKNYEDQATLKNIHIYGKKANETFPCKVFEGNDYGGNPKVLIKENKTRGDGKYCIYGPNDIHINSSF</sequence>
<dbReference type="Proteomes" id="UP000095281">
    <property type="component" value="Unplaced"/>
</dbReference>
<dbReference type="WBParaSite" id="MhA1_Contig1669.frz3.fgene1">
    <property type="protein sequence ID" value="MhA1_Contig1669.frz3.fgene1"/>
    <property type="gene ID" value="MhA1_Contig1669.frz3.fgene1"/>
</dbReference>
<evidence type="ECO:0000256" key="8">
    <source>
        <dbReference type="ARBA" id="ARBA00022837"/>
    </source>
</evidence>
<protein>
    <recommendedName>
        <fullName evidence="11">Probable pectate lyase F</fullName>
        <ecNumber evidence="5">4.2.2.2</ecNumber>
    </recommendedName>
</protein>
<keyword evidence="8" id="KW-0106">Calcium</keyword>
<evidence type="ECO:0000256" key="7">
    <source>
        <dbReference type="ARBA" id="ARBA00022729"/>
    </source>
</evidence>
<dbReference type="PANTHER" id="PTHR33407">
    <property type="entry name" value="PECTATE LYASE F-RELATED"/>
    <property type="match status" value="1"/>
</dbReference>
<dbReference type="AlphaFoldDB" id="A0A1I8BA06"/>
<dbReference type="InterPro" id="IPR012334">
    <property type="entry name" value="Pectin_lyas_fold"/>
</dbReference>
<keyword evidence="12" id="KW-1133">Transmembrane helix</keyword>
<feature type="transmembrane region" description="Helical" evidence="12">
    <location>
        <begin position="6"/>
        <end position="23"/>
    </location>
</feature>
<name>A0A1I8BA06_MELHA</name>
<evidence type="ECO:0000256" key="11">
    <source>
        <dbReference type="ARBA" id="ARBA00039895"/>
    </source>
</evidence>
<keyword evidence="12" id="KW-0812">Transmembrane</keyword>
<dbReference type="EC" id="4.2.2.2" evidence="5"/>
<keyword evidence="9" id="KW-0456">Lyase</keyword>
<evidence type="ECO:0000256" key="10">
    <source>
        <dbReference type="ARBA" id="ARBA00025679"/>
    </source>
</evidence>
<evidence type="ECO:0000256" key="4">
    <source>
        <dbReference type="ARBA" id="ARBA00006463"/>
    </source>
</evidence>
<keyword evidence="12" id="KW-0472">Membrane</keyword>
<comment type="cofactor">
    <cofactor evidence="2">
        <name>Ca(2+)</name>
        <dbReference type="ChEBI" id="CHEBI:29108"/>
    </cofactor>
</comment>
<dbReference type="InterPro" id="IPR011050">
    <property type="entry name" value="Pectin_lyase_fold/virulence"/>
</dbReference>
<dbReference type="PANTHER" id="PTHR33407:SF9">
    <property type="entry name" value="PECTATE LYASE F-RELATED"/>
    <property type="match status" value="1"/>
</dbReference>
<keyword evidence="6" id="KW-0964">Secreted</keyword>
<proteinExistence type="inferred from homology"/>
<evidence type="ECO:0000256" key="6">
    <source>
        <dbReference type="ARBA" id="ARBA00022525"/>
    </source>
</evidence>
<dbReference type="SUPFAM" id="SSF51126">
    <property type="entry name" value="Pectin lyase-like"/>
    <property type="match status" value="1"/>
</dbReference>
<dbReference type="Pfam" id="PF03211">
    <property type="entry name" value="Pectate_lyase"/>
    <property type="match status" value="1"/>
</dbReference>
<dbReference type="GO" id="GO:0030570">
    <property type="term" value="F:pectate lyase activity"/>
    <property type="evidence" value="ECO:0007669"/>
    <property type="project" value="UniProtKB-EC"/>
</dbReference>
<reference evidence="14" key="1">
    <citation type="submission" date="2016-11" db="UniProtKB">
        <authorList>
            <consortium name="WormBaseParasite"/>
        </authorList>
    </citation>
    <scope>IDENTIFICATION</scope>
</reference>
<comment type="similarity">
    <text evidence="4">Belongs to the polysaccharide lyase 3 family.</text>
</comment>
<accession>A0A1I8BA06</accession>